<dbReference type="InterPro" id="IPR005618">
    <property type="entry name" value="OMPW"/>
</dbReference>
<dbReference type="Proteomes" id="UP000010164">
    <property type="component" value="Unassembled WGS sequence"/>
</dbReference>
<name>L0W8A5_9GAMM</name>
<dbReference type="AlphaFoldDB" id="L0W8A5"/>
<dbReference type="Gene3D" id="2.40.160.20">
    <property type="match status" value="1"/>
</dbReference>
<dbReference type="Pfam" id="PF03922">
    <property type="entry name" value="OmpW"/>
    <property type="match status" value="1"/>
</dbReference>
<dbReference type="eggNOG" id="COG3047">
    <property type="taxonomic scope" value="Bacteria"/>
</dbReference>
<feature type="signal peptide" evidence="1">
    <location>
        <begin position="1"/>
        <end position="22"/>
    </location>
</feature>
<reference evidence="2 3" key="1">
    <citation type="journal article" date="2012" name="J. Bacteriol.">
        <title>Genome Sequence of the Alkane-Degrading Bacterium Alcanivorax hongdengensis Type Strain A-11-3.</title>
        <authorList>
            <person name="Lai Q."/>
            <person name="Shao Z."/>
        </authorList>
    </citation>
    <scope>NUCLEOTIDE SEQUENCE [LARGE SCALE GENOMIC DNA]</scope>
    <source>
        <strain evidence="2 3">A-11-3</strain>
    </source>
</reference>
<sequence length="216" mass="22869">MKILRPTLLAVCVAMVSGHALAYQADDVIARFGPAVVAPDGDSSSALGDIADVDDGYSAGISATYMINDLFGLEVLGALPFKHDIHGSGALDGVEIGSTWQLPPTLLLQFAPPVSESFQPYVGLGYNYTFFFDEKTDGELDTALGAPTSLSLSDSSGIAYEVGVDVPIRDRWMFNASVWHIDIDTTADVKAAGSTAAKVDVTIDPWVYMVGLGVKF</sequence>
<dbReference type="OrthoDB" id="9807574at2"/>
<dbReference type="PANTHER" id="PTHR36920:SF1">
    <property type="entry name" value="OUTER MEMBRANE PROTEIN W"/>
    <property type="match status" value="1"/>
</dbReference>
<dbReference type="PATRIC" id="fig|1177179.3.peg.2977"/>
<proteinExistence type="predicted"/>
<dbReference type="SUPFAM" id="SSF56925">
    <property type="entry name" value="OMPA-like"/>
    <property type="match status" value="1"/>
</dbReference>
<dbReference type="GO" id="GO:0019867">
    <property type="term" value="C:outer membrane"/>
    <property type="evidence" value="ECO:0007669"/>
    <property type="project" value="InterPro"/>
</dbReference>
<evidence type="ECO:0000313" key="3">
    <source>
        <dbReference type="Proteomes" id="UP000010164"/>
    </source>
</evidence>
<dbReference type="STRING" id="1177179.A11A3_15127"/>
<dbReference type="RefSeq" id="WP_008930195.1">
    <property type="nucleotide sequence ID" value="NZ_AMRJ01000033.1"/>
</dbReference>
<dbReference type="GO" id="GO:0055085">
    <property type="term" value="P:transmembrane transport"/>
    <property type="evidence" value="ECO:0007669"/>
    <property type="project" value="TreeGrafter"/>
</dbReference>
<dbReference type="EMBL" id="AMRJ01000033">
    <property type="protein sequence ID" value="EKF73146.1"/>
    <property type="molecule type" value="Genomic_DNA"/>
</dbReference>
<protein>
    <submittedName>
        <fullName evidence="2">OmpW family protein</fullName>
    </submittedName>
</protein>
<keyword evidence="3" id="KW-1185">Reference proteome</keyword>
<evidence type="ECO:0000256" key="1">
    <source>
        <dbReference type="SAM" id="SignalP"/>
    </source>
</evidence>
<accession>L0W8A5</accession>
<dbReference type="PANTHER" id="PTHR36920">
    <property type="match status" value="1"/>
</dbReference>
<evidence type="ECO:0000313" key="2">
    <source>
        <dbReference type="EMBL" id="EKF73146.1"/>
    </source>
</evidence>
<feature type="chain" id="PRO_5003947752" evidence="1">
    <location>
        <begin position="23"/>
        <end position="216"/>
    </location>
</feature>
<gene>
    <name evidence="2" type="ORF">A11A3_15127</name>
</gene>
<keyword evidence="1" id="KW-0732">Signal</keyword>
<organism evidence="2 3">
    <name type="scientific">Alcanivorax hongdengensis A-11-3</name>
    <dbReference type="NCBI Taxonomy" id="1177179"/>
    <lineage>
        <taxon>Bacteria</taxon>
        <taxon>Pseudomonadati</taxon>
        <taxon>Pseudomonadota</taxon>
        <taxon>Gammaproteobacteria</taxon>
        <taxon>Oceanospirillales</taxon>
        <taxon>Alcanivoracaceae</taxon>
        <taxon>Alcanivorax</taxon>
    </lineage>
</organism>
<dbReference type="InterPro" id="IPR011250">
    <property type="entry name" value="OMP/PagP_B-barrel"/>
</dbReference>
<comment type="caution">
    <text evidence="2">The sequence shown here is derived from an EMBL/GenBank/DDBJ whole genome shotgun (WGS) entry which is preliminary data.</text>
</comment>